<protein>
    <recommendedName>
        <fullName evidence="4">Porin</fullName>
    </recommendedName>
</protein>
<feature type="compositionally biased region" description="Polar residues" evidence="1">
    <location>
        <begin position="34"/>
        <end position="47"/>
    </location>
</feature>
<dbReference type="Proteomes" id="UP000468443">
    <property type="component" value="Unassembled WGS sequence"/>
</dbReference>
<organism evidence="2 3">
    <name type="scientific">Muriicola jejuensis</name>
    <dbReference type="NCBI Taxonomy" id="504488"/>
    <lineage>
        <taxon>Bacteria</taxon>
        <taxon>Pseudomonadati</taxon>
        <taxon>Bacteroidota</taxon>
        <taxon>Flavobacteriia</taxon>
        <taxon>Flavobacteriales</taxon>
        <taxon>Flavobacteriaceae</taxon>
        <taxon>Muriicola</taxon>
    </lineage>
</organism>
<gene>
    <name evidence="2" type="ORF">GWK09_14550</name>
</gene>
<dbReference type="Pfam" id="PF14121">
    <property type="entry name" value="Porin_10"/>
    <property type="match status" value="1"/>
</dbReference>
<evidence type="ECO:0000256" key="1">
    <source>
        <dbReference type="SAM" id="MobiDB-lite"/>
    </source>
</evidence>
<reference evidence="2 3" key="1">
    <citation type="submission" date="2020-01" db="EMBL/GenBank/DDBJ databases">
        <title>Muriicola jejuensis KCTC 22299.</title>
        <authorList>
            <person name="Wang G."/>
        </authorList>
    </citation>
    <scope>NUCLEOTIDE SEQUENCE [LARGE SCALE GENOMIC DNA]</scope>
    <source>
        <strain evidence="2 3">KCTC 22299</strain>
    </source>
</reference>
<dbReference type="EMBL" id="JAABOP010000006">
    <property type="protein sequence ID" value="NER11748.1"/>
    <property type="molecule type" value="Genomic_DNA"/>
</dbReference>
<evidence type="ECO:0000313" key="3">
    <source>
        <dbReference type="Proteomes" id="UP000468443"/>
    </source>
</evidence>
<accession>A0A6P0UIN3</accession>
<keyword evidence="3" id="KW-1185">Reference proteome</keyword>
<feature type="region of interest" description="Disordered" evidence="1">
    <location>
        <begin position="20"/>
        <end position="49"/>
    </location>
</feature>
<comment type="caution">
    <text evidence="2">The sequence shown here is derived from an EMBL/GenBank/DDBJ whole genome shotgun (WGS) entry which is preliminary data.</text>
</comment>
<sequence>MRYLFTILLLLAIIPGTSQDKLPPPGKEKDSAQFRKQNLRPSLSTGSEEPVNKIEEYKIISYSRDTTYLDTTLTIQKEYSYNYLRRDDFELMPFANVGQPYNHLGIDPARINLYPLLGARARHFNYLEKEDIAYYNVPTPMTDLFFKTTFEQGQLLDAMITFNTSPRFNFSIAYKGFRSLGKYQYSQMESGNFRTTANYLSKNRRYALRAHITGQDILGEENGGLIAKELQFESEDPEFQDRSRIDVFFTNARNKVLGKRYFLDHRYALARKKDSVSDSSLGIGHEFTYETKYYQFQQDAQNDYFGEDLFSPIDDKATLKTFFNQVSLDYSNKFLGSIKGFVNWYQYNYFFNSLLITEGGTIPNQLRGDELSVGGSYSKRIGPFSIDGNLAYGITGDLTNYIFDASAGLEINEGNTVRFSVHSSSRKPNFNFLLYQSDYANYNWYNAELFEDESVQSLKFDLRSEVWGNLTAQYSITDNYTYFSSNATEQQIADGAENAFVTPKQEGSSVNHLKVKYAKEFRFGKWALNNTVMYQEVTQDNRVLNLPQLVTRNTLYFSSDVFKRAMFLQTGVTFKYFTAYNMDAYNPLLGEFYVQNREELGAFPMLDFFINAKVRQTRIYLKAEHFNSSFTGNTFYAAPGYPYRDFVIRFGLVWNFFS</sequence>
<proteinExistence type="predicted"/>
<evidence type="ECO:0008006" key="4">
    <source>
        <dbReference type="Google" id="ProtNLM"/>
    </source>
</evidence>
<dbReference type="RefSeq" id="WP_163694200.1">
    <property type="nucleotide sequence ID" value="NZ_FXTW01000005.1"/>
</dbReference>
<name>A0A6P0UIN3_9FLAO</name>
<evidence type="ECO:0000313" key="2">
    <source>
        <dbReference type="EMBL" id="NER11748.1"/>
    </source>
</evidence>
<dbReference type="AlphaFoldDB" id="A0A6P0UIN3"/>
<dbReference type="InterPro" id="IPR025631">
    <property type="entry name" value="Porin_10"/>
</dbReference>